<reference evidence="1 2" key="1">
    <citation type="submission" date="2016-09" db="EMBL/GenBank/DDBJ databases">
        <title>The complete genome sequences of Rhizobium gallicum, symbiovars gallicum and phaseoli, symbionts associated to common bean (Phaseolus vulgaris).</title>
        <authorList>
            <person name="Bustos P."/>
            <person name="Santamaria R.I."/>
            <person name="Perez-Carrascal O.M."/>
            <person name="Juarez S."/>
            <person name="Lozano L."/>
            <person name="Martinez-Flores I."/>
            <person name="Martinez-Romero E."/>
            <person name="Cevallos M."/>
            <person name="Romero D."/>
            <person name="Davila G."/>
            <person name="Gonzalez V."/>
        </authorList>
    </citation>
    <scope>NUCLEOTIDE SEQUENCE [LARGE SCALE GENOMIC DNA]</scope>
    <source>
        <strain evidence="1 2">8C-3</strain>
    </source>
</reference>
<dbReference type="EMBL" id="CP017241">
    <property type="protein sequence ID" value="APO76103.1"/>
    <property type="molecule type" value="Genomic_DNA"/>
</dbReference>
<dbReference type="AlphaFoldDB" id="A0A1L5P7M6"/>
<name>A0A1L5P7M6_RHIET</name>
<evidence type="ECO:0000313" key="2">
    <source>
        <dbReference type="Proteomes" id="UP000185109"/>
    </source>
</evidence>
<sequence length="133" mass="13721">MTAMSQARPIVEIEGKFTSAPMKGATTILQGALVVTENSLAVPGKTAVGLTVLGIAEETIVNSGTDGAKKVNARRGTFKFFNLAADAIVAGDVGKDCYLVDDQTVAKTNGTNTRSMAGKIINVESDGVFVKVG</sequence>
<accession>A0A1L5P7M6</accession>
<protein>
    <submittedName>
        <fullName evidence="1">Uncharacterized protein</fullName>
    </submittedName>
</protein>
<proteinExistence type="predicted"/>
<gene>
    <name evidence="1" type="ORF">AM571_CH03309</name>
</gene>
<dbReference type="RefSeq" id="WP_074062342.1">
    <property type="nucleotide sequence ID" value="NZ_CP017241.1"/>
</dbReference>
<evidence type="ECO:0000313" key="1">
    <source>
        <dbReference type="EMBL" id="APO76103.1"/>
    </source>
</evidence>
<dbReference type="Proteomes" id="UP000185109">
    <property type="component" value="Chromosome"/>
</dbReference>
<organism evidence="1 2">
    <name type="scientific">Rhizobium etli 8C-3</name>
    <dbReference type="NCBI Taxonomy" id="538025"/>
    <lineage>
        <taxon>Bacteria</taxon>
        <taxon>Pseudomonadati</taxon>
        <taxon>Pseudomonadota</taxon>
        <taxon>Alphaproteobacteria</taxon>
        <taxon>Hyphomicrobiales</taxon>
        <taxon>Rhizobiaceae</taxon>
        <taxon>Rhizobium/Agrobacterium group</taxon>
        <taxon>Rhizobium</taxon>
    </lineage>
</organism>